<dbReference type="Proteomes" id="UP000705823">
    <property type="component" value="Unassembled WGS sequence"/>
</dbReference>
<protein>
    <submittedName>
        <fullName evidence="1">Uncharacterized protein</fullName>
    </submittedName>
</protein>
<evidence type="ECO:0000313" key="2">
    <source>
        <dbReference type="Proteomes" id="UP000705823"/>
    </source>
</evidence>
<sequence length="1250" mass="143649">MSSRAIPEPPSLAPLNNENEDLIEQFRRQIEKLNEYVVAKDPKYVVALSRSGPRLLERAEEEELIDFGDKIVTEKALPYIDDEEIETADVVVMDDILIAGTTVWNFVSELALKYDLDASQLTVVTLAIDSDCQGLFSEEECDRIPANEVDLVLNEETDHMAVPFKTFLSTSVRKRFKFSKDLIHTIATLNKPYDIDYALINAVFSTADFERLKDKYQSKELTTTQQSRRGLRRMSVLVPPKDGLQFHDVVFDGVEPENKINKLRVYFDREAGSVTIAPMYMFSVASSILETDAAFDSEEFGYLNEFVDEWTGHIEDEDERQKCKFRLIWFFVSYLFGVFVEETIFDDEVDIAQSTGPRQHLNYSDLKMVFGEKVSSEILKFIDLHRGDFVSSLSESPAEDQNDETVEFDVELSADFADDPAEIYSKIDDKDYVDEEDPLKGISTVEDGEYEEITSNDDKYIDRISDANNLHSNLAIIFESMYSNIECLAQAASSRFNGHQDYIDCWFPRMIERLDSGFTASELAGILSERTEYDFSSPKELRHFSLAFDVLVDKGEQIPIFTKRESDEGTEWTRAYRHGESAFILYDEFHDMMFYAFREILVTKQKRRALPSLVLEKIGVLLWQTLNDQKHIDDLDNPGHPESIHIKNTFLPYGNTLDVVEDTSDFQEGYEYDEIAMNSSGDNLVKWAKRVDMLEKSEDDDGMYKIAKGASANLSDSMIHLKSSEDNYGFRSNSAQIVQEAESLARALYWVHDKFDKDSADAKYLIGLTSCSDAKSFLHAIQEELRLLLDYRWSNRYHYTDDETRQSNVELFLDKLEDMISERTLDDYMKGDLESRDLLTDKADLKRPTTQLDLKLEAWDEMDDIATDIENNFNERHELRVQTVEGAETVWDLYNATGLPDFLDKVKDRHESHLVPTKTEHFLEFTKDFGEICGEYYSLLREFYDLSYQIKNFDDVNWQATLEDYHEQVASFNEHLSTLGGEADPNRFEEYYRQLADLSVSELSELHPDKLSEAETKSCLLQRLEDYDEIYQTLKYIYEAEYSKEEFRDRLKEAPSSVWKREHKFGLHASVSNADDDPEITHELVKLGKTNDLEWFVADDALEMKKLVTDLLTLVDGHDTAELTLGIVTKSDVNHKINTSEKFDKVDNGDHMHVSMGLAEFEPDGGDGVETPDGSHKICVAPGVRNEWGGVLPDELESLVSFANSGGEARWELDVIRFSNGSKELKVGWGHIEPSPNFSTEVRELDYYEE</sequence>
<dbReference type="OrthoDB" id="387703at2157"/>
<keyword evidence="2" id="KW-1185">Reference proteome</keyword>
<organism evidence="1 2">
    <name type="scientific">Halonotius terrestris</name>
    <dbReference type="NCBI Taxonomy" id="2487750"/>
    <lineage>
        <taxon>Archaea</taxon>
        <taxon>Methanobacteriati</taxon>
        <taxon>Methanobacteriota</taxon>
        <taxon>Stenosarchaea group</taxon>
        <taxon>Halobacteria</taxon>
        <taxon>Halobacteriales</taxon>
        <taxon>Haloferacaceae</taxon>
        <taxon>Halonotius</taxon>
    </lineage>
</organism>
<dbReference type="RefSeq" id="WP_142980411.1">
    <property type="nucleotide sequence ID" value="NZ_RKLU01000006.1"/>
</dbReference>
<comment type="caution">
    <text evidence="1">The sequence shown here is derived from an EMBL/GenBank/DDBJ whole genome shotgun (WGS) entry which is preliminary data.</text>
</comment>
<gene>
    <name evidence="1" type="ORF">EGH24_12160</name>
</gene>
<dbReference type="EMBL" id="RKLU01000006">
    <property type="protein sequence ID" value="TQQ79142.1"/>
    <property type="molecule type" value="Genomic_DNA"/>
</dbReference>
<reference evidence="1" key="1">
    <citation type="submission" date="2019-02" db="EMBL/GenBank/DDBJ databases">
        <title>Halonotius sp. a new haloarchaeum isolated from saline soil.</title>
        <authorList>
            <person name="Duran-Viseras A."/>
            <person name="Sanchez-Porro C."/>
            <person name="Ventosa A."/>
        </authorList>
    </citation>
    <scope>NUCLEOTIDE SEQUENCE</scope>
    <source>
        <strain evidence="1">F15B</strain>
    </source>
</reference>
<proteinExistence type="predicted"/>
<name>A0A8J8PAJ1_9EURY</name>
<dbReference type="AlphaFoldDB" id="A0A8J8PAJ1"/>
<accession>A0A8J8PAJ1</accession>
<evidence type="ECO:0000313" key="1">
    <source>
        <dbReference type="EMBL" id="TQQ79142.1"/>
    </source>
</evidence>